<gene>
    <name evidence="3" type="ORF">ACHAXA_005208</name>
</gene>
<evidence type="ECO:0000313" key="4">
    <source>
        <dbReference type="Proteomes" id="UP001530377"/>
    </source>
</evidence>
<feature type="region of interest" description="Disordered" evidence="1">
    <location>
        <begin position="1"/>
        <end position="28"/>
    </location>
</feature>
<dbReference type="AlphaFoldDB" id="A0ABD3SEW5"/>
<dbReference type="InterPro" id="IPR036339">
    <property type="entry name" value="PUB-like_dom_sf"/>
</dbReference>
<comment type="caution">
    <text evidence="3">The sequence shown here is derived from an EMBL/GenBank/DDBJ whole genome shotgun (WGS) entry which is preliminary data.</text>
</comment>
<feature type="compositionally biased region" description="Basic and acidic residues" evidence="1">
    <location>
        <begin position="228"/>
        <end position="242"/>
    </location>
</feature>
<dbReference type="Proteomes" id="UP001530377">
    <property type="component" value="Unassembled WGS sequence"/>
</dbReference>
<reference evidence="3 4" key="1">
    <citation type="submission" date="2024-10" db="EMBL/GenBank/DDBJ databases">
        <title>Updated reference genomes for cyclostephanoid diatoms.</title>
        <authorList>
            <person name="Roberts W.R."/>
            <person name="Alverson A.J."/>
        </authorList>
    </citation>
    <scope>NUCLEOTIDE SEQUENCE [LARGE SCALE GENOMIC DNA]</scope>
    <source>
        <strain evidence="3 4">AJA228-03</strain>
    </source>
</reference>
<dbReference type="EMBL" id="JALLPB020000048">
    <property type="protein sequence ID" value="KAL3823020.1"/>
    <property type="molecule type" value="Genomic_DNA"/>
</dbReference>
<dbReference type="Gene3D" id="1.20.58.2190">
    <property type="match status" value="1"/>
</dbReference>
<sequence length="470" mass="51170">MILNGNSAADADRDTVSRTSHLGRSHRSIHRSPSYDELVLEIRSLTSAIRHLHVFDSASSSSSSRGRAVVDANAGRAVTNDAMDFLKRLDRKKEEEEEEGKAIDEGFDIVAAMLEEISRDMLALRRIIVSPRRREFGDEGGSSNGPDVGMDDGDDAASSSMYVRVGEMSDQVDDANVEDEDCHDYGVLGDGGAGPLERIDLVVEKIRRALAVVGASRNSKMGGGGVSDDLKNDEGETEHAKLEEEELGEIRLQSTRGVESTVESGSRENDEVHREHGQLFENDLKMQSNDDDDVNLDEGGGNRDSDISVVVGGVIIERQIPDIVASVPNSSVPTLDVEPGGENLQSDLDDALRKLVSSNDINDLKVGAQMLYLYCRNISKNPSVPRYRKIYTNNSNFRNKVGNLIGAKDFLVAVGFVERPERNLFEWSQFPPSPGSDKDDDGTGSSSKLDFALVALELMKNGKAAGGGWR</sequence>
<dbReference type="Pfam" id="PF09409">
    <property type="entry name" value="PUB"/>
    <property type="match status" value="1"/>
</dbReference>
<feature type="region of interest" description="Disordered" evidence="1">
    <location>
        <begin position="217"/>
        <end position="302"/>
    </location>
</feature>
<dbReference type="PANTHER" id="PTHR23153:SF38">
    <property type="entry name" value="UBX DOMAIN-CONTAINING PROTEIN 6"/>
    <property type="match status" value="1"/>
</dbReference>
<feature type="domain" description="PUB" evidence="2">
    <location>
        <begin position="363"/>
        <end position="421"/>
    </location>
</feature>
<protein>
    <recommendedName>
        <fullName evidence="2">PUB domain-containing protein</fullName>
    </recommendedName>
</protein>
<feature type="region of interest" description="Disordered" evidence="1">
    <location>
        <begin position="134"/>
        <end position="157"/>
    </location>
</feature>
<accession>A0ABD3SEW5</accession>
<evidence type="ECO:0000259" key="2">
    <source>
        <dbReference type="Pfam" id="PF09409"/>
    </source>
</evidence>
<proteinExistence type="predicted"/>
<organism evidence="3 4">
    <name type="scientific">Cyclostephanos tholiformis</name>
    <dbReference type="NCBI Taxonomy" id="382380"/>
    <lineage>
        <taxon>Eukaryota</taxon>
        <taxon>Sar</taxon>
        <taxon>Stramenopiles</taxon>
        <taxon>Ochrophyta</taxon>
        <taxon>Bacillariophyta</taxon>
        <taxon>Coscinodiscophyceae</taxon>
        <taxon>Thalassiosirophycidae</taxon>
        <taxon>Stephanodiscales</taxon>
        <taxon>Stephanodiscaceae</taxon>
        <taxon>Cyclostephanos</taxon>
    </lineage>
</organism>
<evidence type="ECO:0000313" key="3">
    <source>
        <dbReference type="EMBL" id="KAL3823020.1"/>
    </source>
</evidence>
<dbReference type="PANTHER" id="PTHR23153">
    <property type="entry name" value="UBX-RELATED"/>
    <property type="match status" value="1"/>
</dbReference>
<dbReference type="InterPro" id="IPR018997">
    <property type="entry name" value="PUB_domain"/>
</dbReference>
<feature type="compositionally biased region" description="Basic and acidic residues" evidence="1">
    <location>
        <begin position="265"/>
        <end position="284"/>
    </location>
</feature>
<name>A0ABD3SEW5_9STRA</name>
<dbReference type="SUPFAM" id="SSF143503">
    <property type="entry name" value="PUG domain-like"/>
    <property type="match status" value="1"/>
</dbReference>
<feature type="compositionally biased region" description="Polar residues" evidence="1">
    <location>
        <begin position="252"/>
        <end position="264"/>
    </location>
</feature>
<keyword evidence="4" id="KW-1185">Reference proteome</keyword>
<dbReference type="CDD" id="cd09212">
    <property type="entry name" value="PUB"/>
    <property type="match status" value="1"/>
</dbReference>
<evidence type="ECO:0000256" key="1">
    <source>
        <dbReference type="SAM" id="MobiDB-lite"/>
    </source>
</evidence>